<accession>A0A6G1JBR9</accession>
<protein>
    <submittedName>
        <fullName evidence="3">Uncharacterized protein</fullName>
    </submittedName>
</protein>
<sequence>MLSVFISWTCNRHSIVRDTIGNDLLATLIIPSIAAIHCHIELGKIDVNEPETDLETLDATLVVVGWFTVCGLWLLGLATGSGRPKKCFFIGAVLVLCASALFTISTRRDLPTRLPAAEGLNWFIMGLTTALFSILLPLIIPTNKTARDAVAALFAGARDNSYQPRAYSALRLAAMHLLFLTTWLLMVVADGVLFSRLPDHEEGKPDRPEHVVPQTSYSITELDQAVALCAGILTVMFTMYEALNSWRFTAWENYRRWRSSCEILLEEDVLETNEAERWKTKLRIMAEREKEMLNAPVKTDILARMERNKKWREEQKERADEEKYRRGEMSREEELAFSLERSGFL</sequence>
<evidence type="ECO:0000256" key="1">
    <source>
        <dbReference type="SAM" id="MobiDB-lite"/>
    </source>
</evidence>
<feature type="transmembrane region" description="Helical" evidence="2">
    <location>
        <begin position="168"/>
        <end position="189"/>
    </location>
</feature>
<reference evidence="3" key="1">
    <citation type="journal article" date="2020" name="Stud. Mycol.">
        <title>101 Dothideomycetes genomes: a test case for predicting lifestyles and emergence of pathogens.</title>
        <authorList>
            <person name="Haridas S."/>
            <person name="Albert R."/>
            <person name="Binder M."/>
            <person name="Bloem J."/>
            <person name="Labutti K."/>
            <person name="Salamov A."/>
            <person name="Andreopoulos B."/>
            <person name="Baker S."/>
            <person name="Barry K."/>
            <person name="Bills G."/>
            <person name="Bluhm B."/>
            <person name="Cannon C."/>
            <person name="Castanera R."/>
            <person name="Culley D."/>
            <person name="Daum C."/>
            <person name="Ezra D."/>
            <person name="Gonzalez J."/>
            <person name="Henrissat B."/>
            <person name="Kuo A."/>
            <person name="Liang C."/>
            <person name="Lipzen A."/>
            <person name="Lutzoni F."/>
            <person name="Magnuson J."/>
            <person name="Mondo S."/>
            <person name="Nolan M."/>
            <person name="Ohm R."/>
            <person name="Pangilinan J."/>
            <person name="Park H.-J."/>
            <person name="Ramirez L."/>
            <person name="Alfaro M."/>
            <person name="Sun H."/>
            <person name="Tritt A."/>
            <person name="Yoshinaga Y."/>
            <person name="Zwiers L.-H."/>
            <person name="Turgeon B."/>
            <person name="Goodwin S."/>
            <person name="Spatafora J."/>
            <person name="Crous P."/>
            <person name="Grigoriev I."/>
        </authorList>
    </citation>
    <scope>NUCLEOTIDE SEQUENCE</scope>
    <source>
        <strain evidence="3">CBS 122367</strain>
    </source>
</reference>
<dbReference type="AlphaFoldDB" id="A0A6G1JBR9"/>
<keyword evidence="2" id="KW-0472">Membrane</keyword>
<feature type="compositionally biased region" description="Basic and acidic residues" evidence="1">
    <location>
        <begin position="311"/>
        <end position="334"/>
    </location>
</feature>
<evidence type="ECO:0000313" key="4">
    <source>
        <dbReference type="Proteomes" id="UP000799291"/>
    </source>
</evidence>
<evidence type="ECO:0000256" key="2">
    <source>
        <dbReference type="SAM" id="Phobius"/>
    </source>
</evidence>
<feature type="transmembrane region" description="Helical" evidence="2">
    <location>
        <begin position="225"/>
        <end position="243"/>
    </location>
</feature>
<dbReference type="OrthoDB" id="2309723at2759"/>
<dbReference type="Proteomes" id="UP000799291">
    <property type="component" value="Unassembled WGS sequence"/>
</dbReference>
<keyword evidence="4" id="KW-1185">Reference proteome</keyword>
<feature type="region of interest" description="Disordered" evidence="1">
    <location>
        <begin position="311"/>
        <end position="345"/>
    </location>
</feature>
<organism evidence="3 4">
    <name type="scientific">Lentithecium fluviatile CBS 122367</name>
    <dbReference type="NCBI Taxonomy" id="1168545"/>
    <lineage>
        <taxon>Eukaryota</taxon>
        <taxon>Fungi</taxon>
        <taxon>Dikarya</taxon>
        <taxon>Ascomycota</taxon>
        <taxon>Pezizomycotina</taxon>
        <taxon>Dothideomycetes</taxon>
        <taxon>Pleosporomycetidae</taxon>
        <taxon>Pleosporales</taxon>
        <taxon>Massarineae</taxon>
        <taxon>Lentitheciaceae</taxon>
        <taxon>Lentithecium</taxon>
    </lineage>
</organism>
<gene>
    <name evidence="3" type="ORF">K458DRAFT_386399</name>
</gene>
<name>A0A6G1JBR9_9PLEO</name>
<keyword evidence="2" id="KW-1133">Transmembrane helix</keyword>
<evidence type="ECO:0000313" key="3">
    <source>
        <dbReference type="EMBL" id="KAF2687583.1"/>
    </source>
</evidence>
<feature type="transmembrane region" description="Helical" evidence="2">
    <location>
        <begin position="59"/>
        <end position="80"/>
    </location>
</feature>
<feature type="transmembrane region" description="Helical" evidence="2">
    <location>
        <begin position="87"/>
        <end position="107"/>
    </location>
</feature>
<feature type="transmembrane region" description="Helical" evidence="2">
    <location>
        <begin position="119"/>
        <end position="140"/>
    </location>
</feature>
<proteinExistence type="predicted"/>
<keyword evidence="2" id="KW-0812">Transmembrane</keyword>
<dbReference type="EMBL" id="MU005575">
    <property type="protein sequence ID" value="KAF2687583.1"/>
    <property type="molecule type" value="Genomic_DNA"/>
</dbReference>